<dbReference type="InterPro" id="IPR029044">
    <property type="entry name" value="Nucleotide-diphossugar_trans"/>
</dbReference>
<dbReference type="GO" id="GO:0016758">
    <property type="term" value="F:hexosyltransferase activity"/>
    <property type="evidence" value="ECO:0007669"/>
    <property type="project" value="UniProtKB-ARBA"/>
</dbReference>
<dbReference type="KEGG" id="asui:ASUIS_2068"/>
<organism evidence="2 3">
    <name type="scientific">Arcobacter suis CECT 7833</name>
    <dbReference type="NCBI Taxonomy" id="663365"/>
    <lineage>
        <taxon>Bacteria</taxon>
        <taxon>Pseudomonadati</taxon>
        <taxon>Campylobacterota</taxon>
        <taxon>Epsilonproteobacteria</taxon>
        <taxon>Campylobacterales</taxon>
        <taxon>Arcobacteraceae</taxon>
        <taxon>Arcobacter</taxon>
    </lineage>
</organism>
<dbReference type="SUPFAM" id="SSF53448">
    <property type="entry name" value="Nucleotide-diphospho-sugar transferases"/>
    <property type="match status" value="1"/>
</dbReference>
<dbReference type="Pfam" id="PF00535">
    <property type="entry name" value="Glycos_transf_2"/>
    <property type="match status" value="1"/>
</dbReference>
<dbReference type="AlphaFoldDB" id="A0AAD0SSZ1"/>
<accession>A0AAD0SSZ1</accession>
<feature type="domain" description="Glycosyltransferase 2-like" evidence="1">
    <location>
        <begin position="6"/>
        <end position="172"/>
    </location>
</feature>
<dbReference type="RefSeq" id="WP_118887104.1">
    <property type="nucleotide sequence ID" value="NZ_CP032100.1"/>
</dbReference>
<dbReference type="Gene3D" id="3.90.550.10">
    <property type="entry name" value="Spore Coat Polysaccharide Biosynthesis Protein SpsA, Chain A"/>
    <property type="match status" value="1"/>
</dbReference>
<dbReference type="InterPro" id="IPR001173">
    <property type="entry name" value="Glyco_trans_2-like"/>
</dbReference>
<reference evidence="2 3" key="1">
    <citation type="submission" date="2018-08" db="EMBL/GenBank/DDBJ databases">
        <title>Complete genome of the Arcobacter suis type strain LMG 26152.</title>
        <authorList>
            <person name="Miller W.G."/>
            <person name="Yee E."/>
            <person name="Bono J.L."/>
        </authorList>
    </citation>
    <scope>NUCLEOTIDE SEQUENCE [LARGE SCALE GENOMIC DNA]</scope>
    <source>
        <strain evidence="2 3">CECT 7833</strain>
    </source>
</reference>
<dbReference type="PANTHER" id="PTHR22916:SF3">
    <property type="entry name" value="UDP-GLCNAC:BETAGAL BETA-1,3-N-ACETYLGLUCOSAMINYLTRANSFERASE-LIKE PROTEIN 1"/>
    <property type="match status" value="1"/>
</dbReference>
<keyword evidence="3" id="KW-1185">Reference proteome</keyword>
<evidence type="ECO:0000313" key="3">
    <source>
        <dbReference type="Proteomes" id="UP000263040"/>
    </source>
</evidence>
<dbReference type="Proteomes" id="UP000263040">
    <property type="component" value="Chromosome"/>
</dbReference>
<dbReference type="EMBL" id="CP032100">
    <property type="protein sequence ID" value="AXX90515.1"/>
    <property type="molecule type" value="Genomic_DNA"/>
</dbReference>
<protein>
    <submittedName>
        <fullName evidence="2">Glycosyltransferase, family 2</fullName>
    </submittedName>
</protein>
<evidence type="ECO:0000313" key="2">
    <source>
        <dbReference type="EMBL" id="AXX90515.1"/>
    </source>
</evidence>
<name>A0AAD0SSZ1_9BACT</name>
<proteinExistence type="predicted"/>
<sequence length="281" mass="33440">MKKLISICIPIYNHEKYIEQCLESIINQTYTNFEIIMIDDGSNDNSYFIAQNYLNAQKFSNYILKKRENKGLCYTLNELLSLSRGEYISITASDDYWMLNKLEEQIDFLSKNQDVALVHSNSIIVDDCGNQKGEIDYSNRKNSGYLFKAIIFSRGGINTVSTMIRREVYAKIGNYDSSLKFEDTDFWLRLTKKFKVGYINKFHTYYRRHDSNLSDDKNKLKFTNDEIVKIFNKNIEDSILKKSAILRIYRKSYLLALRTFNFKYLAKYLFKYFIYKYWNKL</sequence>
<evidence type="ECO:0000259" key="1">
    <source>
        <dbReference type="Pfam" id="PF00535"/>
    </source>
</evidence>
<dbReference type="PANTHER" id="PTHR22916">
    <property type="entry name" value="GLYCOSYLTRANSFERASE"/>
    <property type="match status" value="1"/>
</dbReference>
<gene>
    <name evidence="2" type="ORF">ASUIS_2068</name>
</gene>